<accession>A0ABV3XSF8</accession>
<evidence type="ECO:0000256" key="3">
    <source>
        <dbReference type="ARBA" id="ARBA00013194"/>
    </source>
</evidence>
<evidence type="ECO:0000256" key="6">
    <source>
        <dbReference type="ARBA" id="ARBA00030642"/>
    </source>
</evidence>
<evidence type="ECO:0000256" key="5">
    <source>
        <dbReference type="ARBA" id="ARBA00023110"/>
    </source>
</evidence>
<keyword evidence="12" id="KW-1185">Reference proteome</keyword>
<dbReference type="InterPro" id="IPR027304">
    <property type="entry name" value="Trigger_fact/SurA_dom_sf"/>
</dbReference>
<dbReference type="PROSITE" id="PS50198">
    <property type="entry name" value="PPIC_PPIASE_2"/>
    <property type="match status" value="1"/>
</dbReference>
<keyword evidence="5 8" id="KW-0697">Rotamase</keyword>
<dbReference type="Pfam" id="PF00639">
    <property type="entry name" value="Rotamase"/>
    <property type="match status" value="1"/>
</dbReference>
<comment type="caution">
    <text evidence="11">The sequence shown here is derived from an EMBL/GenBank/DDBJ whole genome shotgun (WGS) entry which is preliminary data.</text>
</comment>
<dbReference type="SUPFAM" id="SSF54534">
    <property type="entry name" value="FKBP-like"/>
    <property type="match status" value="1"/>
</dbReference>
<evidence type="ECO:0000256" key="9">
    <source>
        <dbReference type="SAM" id="SignalP"/>
    </source>
</evidence>
<evidence type="ECO:0000256" key="4">
    <source>
        <dbReference type="ARBA" id="ARBA00018370"/>
    </source>
</evidence>
<evidence type="ECO:0000256" key="2">
    <source>
        <dbReference type="ARBA" id="ARBA00007656"/>
    </source>
</evidence>
<evidence type="ECO:0000313" key="12">
    <source>
        <dbReference type="Proteomes" id="UP001560019"/>
    </source>
</evidence>
<comment type="similarity">
    <text evidence="2">Belongs to the PpiC/parvulin rotamase family.</text>
</comment>
<sequence length="281" mass="29954">MPKVLRPVLALTLAVGLAAPAAAQDADADTVVATVGDTEITLGHMIVMRAQLPAEYSQVPDEMLFDAVLDQLIRQSAVAQSIAGDLSKGAELALENERRSFLAGEALSKLAAAAVTDTAVQQAYDAAYAEAEPTMEYNAAHILVATEDEAKALNEELEGGADFTELAKENSTGPSGPNGGDLGWFEPGMMVKSFEDAVMALEPGEVSDPVETQFGWHVIKLNETRMKAAPPLEEVREELANTIQREAIETAMTELTEAADVTRAEVEIDPSLLSDRSLLDE</sequence>
<dbReference type="Gene3D" id="3.10.50.40">
    <property type="match status" value="1"/>
</dbReference>
<dbReference type="InterPro" id="IPR050245">
    <property type="entry name" value="PrsA_foldase"/>
</dbReference>
<dbReference type="EC" id="5.2.1.8" evidence="3"/>
<dbReference type="InterPro" id="IPR000297">
    <property type="entry name" value="PPIase_PpiC"/>
</dbReference>
<feature type="signal peptide" evidence="9">
    <location>
        <begin position="1"/>
        <end position="23"/>
    </location>
</feature>
<evidence type="ECO:0000256" key="1">
    <source>
        <dbReference type="ARBA" id="ARBA00000971"/>
    </source>
</evidence>
<dbReference type="PANTHER" id="PTHR47245:SF2">
    <property type="entry name" value="PEPTIDYL-PROLYL CIS-TRANS ISOMERASE HP_0175-RELATED"/>
    <property type="match status" value="1"/>
</dbReference>
<evidence type="ECO:0000313" key="11">
    <source>
        <dbReference type="EMBL" id="MEX5728018.1"/>
    </source>
</evidence>
<evidence type="ECO:0000256" key="7">
    <source>
        <dbReference type="ARBA" id="ARBA00031484"/>
    </source>
</evidence>
<reference evidence="11 12" key="1">
    <citation type="submission" date="2024-06" db="EMBL/GenBank/DDBJ databases">
        <title>Genome of Rhodovulum iodosum, a marine photoferrotroph.</title>
        <authorList>
            <person name="Bianchini G."/>
            <person name="Nikeleit V."/>
            <person name="Kappler A."/>
            <person name="Bryce C."/>
            <person name="Sanchez-Baracaldo P."/>
        </authorList>
    </citation>
    <scope>NUCLEOTIDE SEQUENCE [LARGE SCALE GENOMIC DNA]</scope>
    <source>
        <strain evidence="11 12">UT/N1</strain>
    </source>
</reference>
<dbReference type="GO" id="GO:0016853">
    <property type="term" value="F:isomerase activity"/>
    <property type="evidence" value="ECO:0007669"/>
    <property type="project" value="UniProtKB-KW"/>
</dbReference>
<evidence type="ECO:0000259" key="10">
    <source>
        <dbReference type="PROSITE" id="PS50198"/>
    </source>
</evidence>
<protein>
    <recommendedName>
        <fullName evidence="4">Parvulin-like PPIase</fullName>
        <ecNumber evidence="3">5.2.1.8</ecNumber>
    </recommendedName>
    <alternativeName>
        <fullName evidence="6">Peptidyl-prolyl cis-trans isomerase plp</fullName>
    </alternativeName>
    <alternativeName>
        <fullName evidence="7">Rotamase plp</fullName>
    </alternativeName>
</protein>
<dbReference type="SUPFAM" id="SSF109998">
    <property type="entry name" value="Triger factor/SurA peptide-binding domain-like"/>
    <property type="match status" value="1"/>
</dbReference>
<name>A0ABV3XSF8_9RHOB</name>
<feature type="chain" id="PRO_5047223053" description="Parvulin-like PPIase" evidence="9">
    <location>
        <begin position="24"/>
        <end position="281"/>
    </location>
</feature>
<keyword evidence="8 11" id="KW-0413">Isomerase</keyword>
<feature type="domain" description="PpiC" evidence="10">
    <location>
        <begin position="134"/>
        <end position="223"/>
    </location>
</feature>
<dbReference type="Proteomes" id="UP001560019">
    <property type="component" value="Unassembled WGS sequence"/>
</dbReference>
<dbReference type="RefSeq" id="WP_125408380.1">
    <property type="nucleotide sequence ID" value="NZ_JBEHHI010000001.1"/>
</dbReference>
<dbReference type="EMBL" id="JBEHHI010000001">
    <property type="protein sequence ID" value="MEX5728018.1"/>
    <property type="molecule type" value="Genomic_DNA"/>
</dbReference>
<proteinExistence type="inferred from homology"/>
<dbReference type="InterPro" id="IPR046357">
    <property type="entry name" value="PPIase_dom_sf"/>
</dbReference>
<gene>
    <name evidence="11" type="ORF">Ga0609869_001371</name>
</gene>
<organism evidence="11 12">
    <name type="scientific">Rhodovulum iodosum</name>
    <dbReference type="NCBI Taxonomy" id="68291"/>
    <lineage>
        <taxon>Bacteria</taxon>
        <taxon>Pseudomonadati</taxon>
        <taxon>Pseudomonadota</taxon>
        <taxon>Alphaproteobacteria</taxon>
        <taxon>Rhodobacterales</taxon>
        <taxon>Paracoccaceae</taxon>
        <taxon>Rhodovulum</taxon>
    </lineage>
</organism>
<keyword evidence="9" id="KW-0732">Signal</keyword>
<dbReference type="PANTHER" id="PTHR47245">
    <property type="entry name" value="PEPTIDYLPROLYL ISOMERASE"/>
    <property type="match status" value="1"/>
</dbReference>
<comment type="catalytic activity">
    <reaction evidence="1">
        <text>[protein]-peptidylproline (omega=180) = [protein]-peptidylproline (omega=0)</text>
        <dbReference type="Rhea" id="RHEA:16237"/>
        <dbReference type="Rhea" id="RHEA-COMP:10747"/>
        <dbReference type="Rhea" id="RHEA-COMP:10748"/>
        <dbReference type="ChEBI" id="CHEBI:83833"/>
        <dbReference type="ChEBI" id="CHEBI:83834"/>
        <dbReference type="EC" id="5.2.1.8"/>
    </reaction>
</comment>
<evidence type="ECO:0000256" key="8">
    <source>
        <dbReference type="PROSITE-ProRule" id="PRU00278"/>
    </source>
</evidence>